<protein>
    <submittedName>
        <fullName evidence="2">Uncharacterized protein</fullName>
    </submittedName>
</protein>
<keyword evidence="1" id="KW-0732">Signal</keyword>
<organism evidence="2 3">
    <name type="scientific">Marinobacter orientalis</name>
    <dbReference type="NCBI Taxonomy" id="1928859"/>
    <lineage>
        <taxon>Bacteria</taxon>
        <taxon>Pseudomonadati</taxon>
        <taxon>Pseudomonadota</taxon>
        <taxon>Gammaproteobacteria</taxon>
        <taxon>Pseudomonadales</taxon>
        <taxon>Marinobacteraceae</taxon>
        <taxon>Marinobacter</taxon>
    </lineage>
</organism>
<proteinExistence type="predicted"/>
<dbReference type="Proteomes" id="UP000567186">
    <property type="component" value="Unassembled WGS sequence"/>
</dbReference>
<evidence type="ECO:0000256" key="1">
    <source>
        <dbReference type="SAM" id="SignalP"/>
    </source>
</evidence>
<feature type="signal peptide" evidence="1">
    <location>
        <begin position="1"/>
        <end position="18"/>
    </location>
</feature>
<sequence length="47" mass="5087">MRVLVLLAGLFFASATLADCVYNGRSYPTGTVIGPLVCQPDGTWKQR</sequence>
<comment type="caution">
    <text evidence="2">The sequence shown here is derived from an EMBL/GenBank/DDBJ whole genome shotgun (WGS) entry which is preliminary data.</text>
</comment>
<name>A0A7Y0RDV1_9GAMM</name>
<keyword evidence="3" id="KW-1185">Reference proteome</keyword>
<evidence type="ECO:0000313" key="2">
    <source>
        <dbReference type="EMBL" id="NMT64416.1"/>
    </source>
</evidence>
<gene>
    <name evidence="2" type="ORF">HIU99_12525</name>
</gene>
<reference evidence="2 3" key="1">
    <citation type="submission" date="2020-04" db="EMBL/GenBank/DDBJ databases">
        <title>Marinobacter oceani sp. nov., isolated from marine solar saltern.</title>
        <authorList>
            <person name="Chen X.-Y."/>
        </authorList>
    </citation>
    <scope>NUCLEOTIDE SEQUENCE [LARGE SCALE GENOMIC DNA]</scope>
    <source>
        <strain evidence="2 3">W62</strain>
    </source>
</reference>
<dbReference type="RefSeq" id="WP_168354993.1">
    <property type="nucleotide sequence ID" value="NZ_JABCKY010000004.1"/>
</dbReference>
<evidence type="ECO:0000313" key="3">
    <source>
        <dbReference type="Proteomes" id="UP000567186"/>
    </source>
</evidence>
<dbReference type="EMBL" id="JABCKY010000004">
    <property type="protein sequence ID" value="NMT64416.1"/>
    <property type="molecule type" value="Genomic_DNA"/>
</dbReference>
<feature type="chain" id="PRO_5031291178" evidence="1">
    <location>
        <begin position="19"/>
        <end position="47"/>
    </location>
</feature>
<accession>A0A7Y0RDV1</accession>
<dbReference type="AlphaFoldDB" id="A0A7Y0RDV1"/>